<reference evidence="10 11" key="1">
    <citation type="submission" date="2023-01" db="EMBL/GenBank/DDBJ databases">
        <title>Psychroserpens ponticola sp. nov., isolated from seawater.</title>
        <authorList>
            <person name="Kristyanto S."/>
            <person name="Jung J."/>
            <person name="Kim J.M."/>
            <person name="Jeon C.O."/>
        </authorList>
    </citation>
    <scope>NUCLEOTIDE SEQUENCE [LARGE SCALE GENOMIC DNA]</scope>
    <source>
        <strain evidence="10 11">MSW6</strain>
    </source>
</reference>
<dbReference type="InterPro" id="IPR023416">
    <property type="entry name" value="Transthyretin/HIU_hydrolase_d"/>
</dbReference>
<dbReference type="EC" id="4.1.1.97" evidence="10"/>
<dbReference type="Gene3D" id="1.10.3330.10">
    <property type="entry name" value="Oxo-4-hydroxy-4-carboxy-5-ureidoimidazoline decarboxylase"/>
    <property type="match status" value="1"/>
</dbReference>
<dbReference type="NCBIfam" id="TIGR02962">
    <property type="entry name" value="hdxy_isourate"/>
    <property type="match status" value="1"/>
</dbReference>
<name>A0ABY7RW91_9FLAO</name>
<feature type="domain" description="Transthyretin/hydroxyisourate hydrolase" evidence="8">
    <location>
        <begin position="181"/>
        <end position="288"/>
    </location>
</feature>
<evidence type="ECO:0000256" key="5">
    <source>
        <dbReference type="ARBA" id="ARBA00022793"/>
    </source>
</evidence>
<proteinExistence type="predicted"/>
<protein>
    <submittedName>
        <fullName evidence="10">2-oxo-4-hydroxy-4-carboxy-5-ureidoimidazoline decarboxylase</fullName>
        <ecNumber evidence="10">4.1.1.97</ecNumber>
    </submittedName>
</protein>
<dbReference type="SUPFAM" id="SSF158694">
    <property type="entry name" value="UraD-Like"/>
    <property type="match status" value="1"/>
</dbReference>
<keyword evidence="4" id="KW-0659">Purine metabolism</keyword>
<dbReference type="PANTHER" id="PTHR43466">
    <property type="entry name" value="2-OXO-4-HYDROXY-4-CARBOXY-5-UREIDOIMIDAZOLINE DECARBOXYLASE-RELATED"/>
    <property type="match status" value="1"/>
</dbReference>
<feature type="domain" description="Oxo-4-hydroxy-4-carboxy-5-ureidoimidazoline decarboxylase" evidence="9">
    <location>
        <begin position="8"/>
        <end position="165"/>
    </location>
</feature>
<dbReference type="InterPro" id="IPR014306">
    <property type="entry name" value="Hydroxyisourate_hydrolase"/>
</dbReference>
<evidence type="ECO:0000313" key="11">
    <source>
        <dbReference type="Proteomes" id="UP001202717"/>
    </source>
</evidence>
<comment type="catalytic activity">
    <reaction evidence="1">
        <text>5-hydroxyisourate + H2O = 5-hydroxy-2-oxo-4-ureido-2,5-dihydro-1H-imidazole-5-carboxylate + H(+)</text>
        <dbReference type="Rhea" id="RHEA:23736"/>
        <dbReference type="ChEBI" id="CHEBI:15377"/>
        <dbReference type="ChEBI" id="CHEBI:15378"/>
        <dbReference type="ChEBI" id="CHEBI:18072"/>
        <dbReference type="ChEBI" id="CHEBI:58639"/>
        <dbReference type="EC" id="3.5.2.17"/>
    </reaction>
</comment>
<dbReference type="NCBIfam" id="NF010372">
    <property type="entry name" value="PRK13798.1"/>
    <property type="match status" value="1"/>
</dbReference>
<accession>A0ABY7RW91</accession>
<evidence type="ECO:0000256" key="2">
    <source>
        <dbReference type="ARBA" id="ARBA00001163"/>
    </source>
</evidence>
<comment type="pathway">
    <text evidence="3">Purine metabolism; urate degradation; (S)-allantoin from urate: step 3/3.</text>
</comment>
<sequence>MITLEQLNLLSEQEAFSKLEQCCVSKTWAGKMVEIRPFSSENELIKTAASIWYNDCSVEDFKEAFTGHPKIGNVDSLKEKFAHTADWAGNEQSKVADANMETIEALAKANELYEDKFGYIFIVSASGKSAEEMLAIVNSRLNNNTEDEIYVAMNEQHKITVIRLAKLIEDLSKKADLSSHLTTHALDTSIGVPAKHMLITLKGLRNNQWKPMSVGITNNDGRISDVLPPGQLLSPGNYTMTFNTANYYKNNNQNGFYPEASIQFEVTDGSHYHIPLLINPFGYSTYRGS</sequence>
<dbReference type="Pfam" id="PF09349">
    <property type="entry name" value="OHCU_decarbox"/>
    <property type="match status" value="1"/>
</dbReference>
<organism evidence="10 11">
    <name type="scientific">Psychroserpens ponticola</name>
    <dbReference type="NCBI Taxonomy" id="2932268"/>
    <lineage>
        <taxon>Bacteria</taxon>
        <taxon>Pseudomonadati</taxon>
        <taxon>Bacteroidota</taxon>
        <taxon>Flavobacteriia</taxon>
        <taxon>Flavobacteriales</taxon>
        <taxon>Flavobacteriaceae</taxon>
        <taxon>Psychroserpens</taxon>
    </lineage>
</organism>
<evidence type="ECO:0000256" key="1">
    <source>
        <dbReference type="ARBA" id="ARBA00001043"/>
    </source>
</evidence>
<dbReference type="RefSeq" id="WP_249993831.1">
    <property type="nucleotide sequence ID" value="NZ_CP116221.1"/>
</dbReference>
<dbReference type="Proteomes" id="UP001202717">
    <property type="component" value="Chromosome"/>
</dbReference>
<evidence type="ECO:0000259" key="9">
    <source>
        <dbReference type="Pfam" id="PF09349"/>
    </source>
</evidence>
<evidence type="ECO:0000313" key="10">
    <source>
        <dbReference type="EMBL" id="WCO01204.1"/>
    </source>
</evidence>
<keyword evidence="11" id="KW-1185">Reference proteome</keyword>
<evidence type="ECO:0000256" key="7">
    <source>
        <dbReference type="ARBA" id="ARBA00023239"/>
    </source>
</evidence>
<comment type="catalytic activity">
    <reaction evidence="2">
        <text>5-hydroxy-2-oxo-4-ureido-2,5-dihydro-1H-imidazole-5-carboxylate + H(+) = (S)-allantoin + CO2</text>
        <dbReference type="Rhea" id="RHEA:26301"/>
        <dbReference type="ChEBI" id="CHEBI:15378"/>
        <dbReference type="ChEBI" id="CHEBI:15678"/>
        <dbReference type="ChEBI" id="CHEBI:16526"/>
        <dbReference type="ChEBI" id="CHEBI:58639"/>
        <dbReference type="EC" id="4.1.1.97"/>
    </reaction>
</comment>
<dbReference type="Gene3D" id="2.60.40.180">
    <property type="entry name" value="Transthyretin/hydroxyisourate hydrolase domain"/>
    <property type="match status" value="1"/>
</dbReference>
<dbReference type="Pfam" id="PF00576">
    <property type="entry name" value="Transthyretin"/>
    <property type="match status" value="1"/>
</dbReference>
<keyword evidence="5" id="KW-0210">Decarboxylase</keyword>
<dbReference type="GO" id="GO:0051997">
    <property type="term" value="F:2-oxo-4-hydroxy-4-carboxy-5-ureidoimidazoline decarboxylase activity"/>
    <property type="evidence" value="ECO:0007669"/>
    <property type="project" value="UniProtKB-EC"/>
</dbReference>
<dbReference type="InterPro" id="IPR018020">
    <property type="entry name" value="OHCU_decarboxylase"/>
</dbReference>
<dbReference type="CDD" id="cd05822">
    <property type="entry name" value="TLP_HIUase"/>
    <property type="match status" value="1"/>
</dbReference>
<dbReference type="NCBIfam" id="TIGR03180">
    <property type="entry name" value="UraD_2"/>
    <property type="match status" value="1"/>
</dbReference>
<dbReference type="PANTHER" id="PTHR43466:SF1">
    <property type="entry name" value="2-OXO-4-HYDROXY-4-CARBOXY-5-UREIDOIMIDAZOLINE DECARBOXYLASE-RELATED"/>
    <property type="match status" value="1"/>
</dbReference>
<gene>
    <name evidence="10" type="primary">uraD</name>
    <name evidence="10" type="ORF">MUN68_014180</name>
</gene>
<keyword evidence="7 10" id="KW-0456">Lyase</keyword>
<dbReference type="InterPro" id="IPR017595">
    <property type="entry name" value="OHCU_decarboxylase-2"/>
</dbReference>
<evidence type="ECO:0000256" key="3">
    <source>
        <dbReference type="ARBA" id="ARBA00004754"/>
    </source>
</evidence>
<dbReference type="SUPFAM" id="SSF49472">
    <property type="entry name" value="Transthyretin (synonym: prealbumin)"/>
    <property type="match status" value="1"/>
</dbReference>
<dbReference type="InterPro" id="IPR036778">
    <property type="entry name" value="OHCU_decarboxylase_sf"/>
</dbReference>
<dbReference type="EMBL" id="CP116221">
    <property type="protein sequence ID" value="WCO01204.1"/>
    <property type="molecule type" value="Genomic_DNA"/>
</dbReference>
<dbReference type="InterPro" id="IPR036817">
    <property type="entry name" value="Transthyretin/HIU_hydrolase_sf"/>
</dbReference>
<evidence type="ECO:0000256" key="4">
    <source>
        <dbReference type="ARBA" id="ARBA00022631"/>
    </source>
</evidence>
<keyword evidence="6" id="KW-0378">Hydrolase</keyword>
<evidence type="ECO:0000259" key="8">
    <source>
        <dbReference type="Pfam" id="PF00576"/>
    </source>
</evidence>
<evidence type="ECO:0000256" key="6">
    <source>
        <dbReference type="ARBA" id="ARBA00022801"/>
    </source>
</evidence>